<dbReference type="GO" id="GO:0046654">
    <property type="term" value="P:tetrahydrofolate biosynthetic process"/>
    <property type="evidence" value="ECO:0007669"/>
    <property type="project" value="InterPro"/>
</dbReference>
<dbReference type="InterPro" id="IPR043133">
    <property type="entry name" value="GTP-CH-I_C/QueF"/>
</dbReference>
<dbReference type="Pfam" id="PF01227">
    <property type="entry name" value="GTP_cyclohydroI"/>
    <property type="match status" value="1"/>
</dbReference>
<keyword evidence="6" id="KW-0378">Hydrolase</keyword>
<evidence type="ECO:0000256" key="3">
    <source>
        <dbReference type="ARBA" id="ARBA00012715"/>
    </source>
</evidence>
<evidence type="ECO:0000313" key="10">
    <source>
        <dbReference type="Proteomes" id="UP000431901"/>
    </source>
</evidence>
<keyword evidence="5" id="KW-0554">One-carbon metabolism</keyword>
<dbReference type="GO" id="GO:0005525">
    <property type="term" value="F:GTP binding"/>
    <property type="evidence" value="ECO:0007669"/>
    <property type="project" value="TreeGrafter"/>
</dbReference>
<protein>
    <recommendedName>
        <fullName evidence="4">GTP cyclohydrolase 1</fullName>
        <ecNumber evidence="3">3.5.4.16</ecNumber>
    </recommendedName>
    <alternativeName>
        <fullName evidence="7">GTP cyclohydrolase I</fullName>
    </alternativeName>
</protein>
<dbReference type="EC" id="3.5.4.16" evidence="3"/>
<feature type="domain" description="GTP cyclohydrolase I" evidence="8">
    <location>
        <begin position="3"/>
        <end position="81"/>
    </location>
</feature>
<dbReference type="AlphaFoldDB" id="A0A6I4WEG1"/>
<dbReference type="GO" id="GO:0006730">
    <property type="term" value="P:one-carbon metabolic process"/>
    <property type="evidence" value="ECO:0007669"/>
    <property type="project" value="UniProtKB-KW"/>
</dbReference>
<dbReference type="OrthoDB" id="9801207at2"/>
<dbReference type="Gene3D" id="3.30.1130.10">
    <property type="match status" value="1"/>
</dbReference>
<comment type="caution">
    <text evidence="9">The sequence shown here is derived from an EMBL/GenBank/DDBJ whole genome shotgun (WGS) entry which is preliminary data.</text>
</comment>
<dbReference type="GO" id="GO:0005737">
    <property type="term" value="C:cytoplasm"/>
    <property type="evidence" value="ECO:0007669"/>
    <property type="project" value="TreeGrafter"/>
</dbReference>
<dbReference type="SUPFAM" id="SSF55620">
    <property type="entry name" value="Tetrahydrobiopterin biosynthesis enzymes-like"/>
    <property type="match status" value="1"/>
</dbReference>
<dbReference type="GO" id="GO:0006729">
    <property type="term" value="P:tetrahydrobiopterin biosynthetic process"/>
    <property type="evidence" value="ECO:0007669"/>
    <property type="project" value="TreeGrafter"/>
</dbReference>
<comment type="pathway">
    <text evidence="2">Cofactor biosynthesis; 7,8-dihydroneopterin triphosphate biosynthesis; 7,8-dihydroneopterin triphosphate from GTP: step 1/1.</text>
</comment>
<evidence type="ECO:0000256" key="7">
    <source>
        <dbReference type="ARBA" id="ARBA00030854"/>
    </source>
</evidence>
<dbReference type="InterPro" id="IPR020602">
    <property type="entry name" value="GTP_CycHdrlase_I_dom"/>
</dbReference>
<dbReference type="PANTHER" id="PTHR11109">
    <property type="entry name" value="GTP CYCLOHYDROLASE I"/>
    <property type="match status" value="1"/>
</dbReference>
<dbReference type="InterPro" id="IPR001474">
    <property type="entry name" value="GTP_CycHdrlase_I"/>
</dbReference>
<dbReference type="PANTHER" id="PTHR11109:SF7">
    <property type="entry name" value="GTP CYCLOHYDROLASE 1"/>
    <property type="match status" value="1"/>
</dbReference>
<reference evidence="9 10" key="1">
    <citation type="submission" date="2019-12" db="EMBL/GenBank/DDBJ databases">
        <title>Nocardia macrotermitis sp. nov. and Nocardia aurantia sp. nov., isolated from the gut of the fungus growing-termite Macrotermes natalensis.</title>
        <authorList>
            <person name="Christine B."/>
            <person name="Rene B."/>
        </authorList>
    </citation>
    <scope>NUCLEOTIDE SEQUENCE [LARGE SCALE GENOMIC DNA]</scope>
    <source>
        <strain evidence="9 10">DSM 102126</strain>
    </source>
</reference>
<dbReference type="Proteomes" id="UP000431901">
    <property type="component" value="Unassembled WGS sequence"/>
</dbReference>
<dbReference type="UniPathway" id="UPA00848">
    <property type="reaction ID" value="UER00151"/>
</dbReference>
<evidence type="ECO:0000256" key="4">
    <source>
        <dbReference type="ARBA" id="ARBA00017272"/>
    </source>
</evidence>
<evidence type="ECO:0000313" key="9">
    <source>
        <dbReference type="EMBL" id="MXQ64912.1"/>
    </source>
</evidence>
<proteinExistence type="predicted"/>
<evidence type="ECO:0000259" key="8">
    <source>
        <dbReference type="Pfam" id="PF01227"/>
    </source>
</evidence>
<dbReference type="GO" id="GO:0008270">
    <property type="term" value="F:zinc ion binding"/>
    <property type="evidence" value="ECO:0007669"/>
    <property type="project" value="TreeGrafter"/>
</dbReference>
<comment type="catalytic activity">
    <reaction evidence="1">
        <text>GTP + H2O = 7,8-dihydroneopterin 3'-triphosphate + formate + H(+)</text>
        <dbReference type="Rhea" id="RHEA:17473"/>
        <dbReference type="ChEBI" id="CHEBI:15377"/>
        <dbReference type="ChEBI" id="CHEBI:15378"/>
        <dbReference type="ChEBI" id="CHEBI:15740"/>
        <dbReference type="ChEBI" id="CHEBI:37565"/>
        <dbReference type="ChEBI" id="CHEBI:58462"/>
        <dbReference type="EC" id="3.5.4.16"/>
    </reaction>
</comment>
<evidence type="ECO:0000256" key="6">
    <source>
        <dbReference type="ARBA" id="ARBA00022801"/>
    </source>
</evidence>
<evidence type="ECO:0000256" key="5">
    <source>
        <dbReference type="ARBA" id="ARBA00022563"/>
    </source>
</evidence>
<keyword evidence="10" id="KW-1185">Reference proteome</keyword>
<evidence type="ECO:0000256" key="1">
    <source>
        <dbReference type="ARBA" id="ARBA00001052"/>
    </source>
</evidence>
<accession>A0A6I4WEG1</accession>
<organism evidence="9 10">
    <name type="scientific">Actinomadura rayongensis</name>
    <dbReference type="NCBI Taxonomy" id="1429076"/>
    <lineage>
        <taxon>Bacteria</taxon>
        <taxon>Bacillati</taxon>
        <taxon>Actinomycetota</taxon>
        <taxon>Actinomycetes</taxon>
        <taxon>Streptosporangiales</taxon>
        <taxon>Thermomonosporaceae</taxon>
        <taxon>Actinomadura</taxon>
    </lineage>
</organism>
<sequence>MAARAVEWCAANLQVQEELGQQVATLVEQWLECRGVGVVMVAEHSCMTRRGVRALGAETITFALRGELRTDAGARGEFLQLADVAGSRAA</sequence>
<dbReference type="RefSeq" id="WP_161103866.1">
    <property type="nucleotide sequence ID" value="NZ_JBHLYI010000001.1"/>
</dbReference>
<name>A0A6I4WEG1_9ACTN</name>
<gene>
    <name evidence="9" type="ORF">GQ466_12775</name>
</gene>
<dbReference type="GO" id="GO:0003934">
    <property type="term" value="F:GTP cyclohydrolase I activity"/>
    <property type="evidence" value="ECO:0007669"/>
    <property type="project" value="UniProtKB-EC"/>
</dbReference>
<evidence type="ECO:0000256" key="2">
    <source>
        <dbReference type="ARBA" id="ARBA00005080"/>
    </source>
</evidence>
<dbReference type="EMBL" id="WUTW01000002">
    <property type="protein sequence ID" value="MXQ64912.1"/>
    <property type="molecule type" value="Genomic_DNA"/>
</dbReference>